<dbReference type="EMBL" id="BMNI01000010">
    <property type="protein sequence ID" value="GGO93024.1"/>
    <property type="molecule type" value="Genomic_DNA"/>
</dbReference>
<gene>
    <name evidence="3" type="ORF">GCM10011584_30750</name>
</gene>
<proteinExistence type="predicted"/>
<dbReference type="RefSeq" id="WP_188784914.1">
    <property type="nucleotide sequence ID" value="NZ_BMNI01000010.1"/>
</dbReference>
<protein>
    <submittedName>
        <fullName evidence="3">Uncharacterized protein</fullName>
    </submittedName>
</protein>
<keyword evidence="2" id="KW-0472">Membrane</keyword>
<keyword evidence="2" id="KW-0812">Transmembrane</keyword>
<name>A0ABQ2NEH5_9ACTN</name>
<organism evidence="3 4">
    <name type="scientific">Nocardioides phosphati</name>
    <dbReference type="NCBI Taxonomy" id="1867775"/>
    <lineage>
        <taxon>Bacteria</taxon>
        <taxon>Bacillati</taxon>
        <taxon>Actinomycetota</taxon>
        <taxon>Actinomycetes</taxon>
        <taxon>Propionibacteriales</taxon>
        <taxon>Nocardioidaceae</taxon>
        <taxon>Nocardioides</taxon>
    </lineage>
</organism>
<evidence type="ECO:0000313" key="4">
    <source>
        <dbReference type="Proteomes" id="UP000655410"/>
    </source>
</evidence>
<keyword evidence="4" id="KW-1185">Reference proteome</keyword>
<accession>A0ABQ2NEH5</accession>
<comment type="caution">
    <text evidence="3">The sequence shown here is derived from an EMBL/GenBank/DDBJ whole genome shotgun (WGS) entry which is preliminary data.</text>
</comment>
<feature type="compositionally biased region" description="Low complexity" evidence="1">
    <location>
        <begin position="111"/>
        <end position="127"/>
    </location>
</feature>
<keyword evidence="2" id="KW-1133">Transmembrane helix</keyword>
<evidence type="ECO:0000256" key="1">
    <source>
        <dbReference type="SAM" id="MobiDB-lite"/>
    </source>
</evidence>
<evidence type="ECO:0000256" key="2">
    <source>
        <dbReference type="SAM" id="Phobius"/>
    </source>
</evidence>
<dbReference type="Proteomes" id="UP000655410">
    <property type="component" value="Unassembled WGS sequence"/>
</dbReference>
<feature type="transmembrane region" description="Helical" evidence="2">
    <location>
        <begin position="80"/>
        <end position="98"/>
    </location>
</feature>
<reference evidence="4" key="1">
    <citation type="journal article" date="2019" name="Int. J. Syst. Evol. Microbiol.">
        <title>The Global Catalogue of Microorganisms (GCM) 10K type strain sequencing project: providing services to taxonomists for standard genome sequencing and annotation.</title>
        <authorList>
            <consortium name="The Broad Institute Genomics Platform"/>
            <consortium name="The Broad Institute Genome Sequencing Center for Infectious Disease"/>
            <person name="Wu L."/>
            <person name="Ma J."/>
        </authorList>
    </citation>
    <scope>NUCLEOTIDE SEQUENCE [LARGE SCALE GENOMIC DNA]</scope>
    <source>
        <strain evidence="4">CGMCC 4.7371</strain>
    </source>
</reference>
<sequence length="236" mass="24094">MHTTALTDLAAPAVERMAPALDRVKPAVEHVRPALENAIEHARDHVPTHLPDQLTSHLPGHKGKCGRTARAKKAAGNHRGLLALGLLAVAGAAGWYAMKRGGTPTWAPTHSGAPASKGPSASDSKAPTSGYEKPDLQATGAPGQQGGYADRGAEDGFGGAAIGGTAEASEGRYGTGSAEPLADGGAPGAAYTIKGDEKAKTFHTRESPDYAVTTADVWFADVEAARAAGFAAWDDK</sequence>
<feature type="region of interest" description="Disordered" evidence="1">
    <location>
        <begin position="107"/>
        <end position="189"/>
    </location>
</feature>
<evidence type="ECO:0000313" key="3">
    <source>
        <dbReference type="EMBL" id="GGO93024.1"/>
    </source>
</evidence>